<gene>
    <name evidence="1" type="ORF">ACOLOM_LOCUS7172</name>
</gene>
<name>A0ACA9MW92_9GLOM</name>
<keyword evidence="2" id="KW-1185">Reference proteome</keyword>
<organism evidence="1 2">
    <name type="scientific">Acaulospora colombiana</name>
    <dbReference type="NCBI Taxonomy" id="27376"/>
    <lineage>
        <taxon>Eukaryota</taxon>
        <taxon>Fungi</taxon>
        <taxon>Fungi incertae sedis</taxon>
        <taxon>Mucoromycota</taxon>
        <taxon>Glomeromycotina</taxon>
        <taxon>Glomeromycetes</taxon>
        <taxon>Diversisporales</taxon>
        <taxon>Acaulosporaceae</taxon>
        <taxon>Acaulospora</taxon>
    </lineage>
</organism>
<evidence type="ECO:0000313" key="2">
    <source>
        <dbReference type="Proteomes" id="UP000789525"/>
    </source>
</evidence>
<protein>
    <submittedName>
        <fullName evidence="1">1025_t:CDS:1</fullName>
    </submittedName>
</protein>
<sequence length="506" mass="54913">MWSLGRPSVSSVLGALAIVPLLLVGDRVVAKPCVGFDSNWGLYVFGLDRDVSLGPSSNWNANRRPYVGDIAYPARLFSYPSHLSIYPPSATRLLITVPSFLDLSMARILNADTTQPSNIHIFSFDSQSWTTQGVAANGVDPKNVTAILDRDTNVFFGLSNSQLYSLDMGDLSHADGGTRGWGYVQNPPFAQNGAYPSPVMALAQNHIHFLNVGAAATVNIFVIHFSYMQPEQQVFAPSENGGQGFPSVKGHTATIFKDIQSTPQKFAFIPDDGSATFIFDTVRMQGPTDKSTVMLAASQTELVQMTTSGEVYWIPLNQDDPAPNASAAWKKLTLPLHLPAASTNSTRSADNTPASTPTPASMASLCCPSTKAYRDRPNQAHEAKFTAFLNIYPSVIVESSGSSASSIKKAYPFIVQLLEKQGDDAPVRKRYFACQEVEKPMVPPISTHTRKKSEGSSVPIYRPPINSTTSTNAQPMRKASYSFGLSKALLPNSPLRATHNDQENKE</sequence>
<dbReference type="EMBL" id="CAJVPT010016052">
    <property type="protein sequence ID" value="CAG8616109.1"/>
    <property type="molecule type" value="Genomic_DNA"/>
</dbReference>
<dbReference type="Proteomes" id="UP000789525">
    <property type="component" value="Unassembled WGS sequence"/>
</dbReference>
<accession>A0ACA9MW92</accession>
<reference evidence="1" key="1">
    <citation type="submission" date="2021-06" db="EMBL/GenBank/DDBJ databases">
        <authorList>
            <person name="Kallberg Y."/>
            <person name="Tangrot J."/>
            <person name="Rosling A."/>
        </authorList>
    </citation>
    <scope>NUCLEOTIDE SEQUENCE</scope>
    <source>
        <strain evidence="1">CL356</strain>
    </source>
</reference>
<comment type="caution">
    <text evidence="1">The sequence shown here is derived from an EMBL/GenBank/DDBJ whole genome shotgun (WGS) entry which is preliminary data.</text>
</comment>
<evidence type="ECO:0000313" key="1">
    <source>
        <dbReference type="EMBL" id="CAG8616109.1"/>
    </source>
</evidence>
<proteinExistence type="predicted"/>